<comment type="caution">
    <text evidence="2">The sequence shown here is derived from an EMBL/GenBank/DDBJ whole genome shotgun (WGS) entry which is preliminary data.</text>
</comment>
<dbReference type="SUPFAM" id="SSF48695">
    <property type="entry name" value="Multiheme cytochromes"/>
    <property type="match status" value="1"/>
</dbReference>
<evidence type="ECO:0000313" key="2">
    <source>
        <dbReference type="EMBL" id="NNF07739.1"/>
    </source>
</evidence>
<feature type="region of interest" description="Disordered" evidence="1">
    <location>
        <begin position="1"/>
        <end position="30"/>
    </location>
</feature>
<reference evidence="2 3" key="1">
    <citation type="submission" date="2020-03" db="EMBL/GenBank/DDBJ databases">
        <title>Metabolic flexibility allows generalist bacteria to become dominant in a frequently disturbed ecosystem.</title>
        <authorList>
            <person name="Chen Y.-J."/>
            <person name="Leung P.M."/>
            <person name="Bay S.K."/>
            <person name="Hugenholtz P."/>
            <person name="Kessler A.J."/>
            <person name="Shelley G."/>
            <person name="Waite D.W."/>
            <person name="Cook P.L."/>
            <person name="Greening C."/>
        </authorList>
    </citation>
    <scope>NUCLEOTIDE SEQUENCE [LARGE SCALE GENOMIC DNA]</scope>
    <source>
        <strain evidence="2">SS_bin_28</strain>
    </source>
</reference>
<feature type="non-terminal residue" evidence="2">
    <location>
        <position position="1"/>
    </location>
</feature>
<proteinExistence type="predicted"/>
<dbReference type="Gene3D" id="3.90.10.10">
    <property type="entry name" value="Cytochrome C3"/>
    <property type="match status" value="1"/>
</dbReference>
<dbReference type="EMBL" id="JABDJR010000536">
    <property type="protein sequence ID" value="NNF07739.1"/>
    <property type="molecule type" value="Genomic_DNA"/>
</dbReference>
<dbReference type="Proteomes" id="UP000547674">
    <property type="component" value="Unassembled WGS sequence"/>
</dbReference>
<protein>
    <recommendedName>
        <fullName evidence="4">Cytochrome c-552/4 domain-containing protein</fullName>
    </recommendedName>
</protein>
<evidence type="ECO:0008006" key="4">
    <source>
        <dbReference type="Google" id="ProtNLM"/>
    </source>
</evidence>
<gene>
    <name evidence="2" type="ORF">HKN21_13330</name>
</gene>
<feature type="compositionally biased region" description="Basic and acidic residues" evidence="1">
    <location>
        <begin position="1"/>
        <end position="26"/>
    </location>
</feature>
<dbReference type="InterPro" id="IPR036280">
    <property type="entry name" value="Multihaem_cyt_sf"/>
</dbReference>
<feature type="compositionally biased region" description="Polar residues" evidence="1">
    <location>
        <begin position="155"/>
        <end position="167"/>
    </location>
</feature>
<evidence type="ECO:0000256" key="1">
    <source>
        <dbReference type="SAM" id="MobiDB-lite"/>
    </source>
</evidence>
<evidence type="ECO:0000313" key="3">
    <source>
        <dbReference type="Proteomes" id="UP000547674"/>
    </source>
</evidence>
<feature type="compositionally biased region" description="Basic and acidic residues" evidence="1">
    <location>
        <begin position="136"/>
        <end position="149"/>
    </location>
</feature>
<dbReference type="AlphaFoldDB" id="A0A7Y2E9J4"/>
<accession>A0A7Y2E9J4</accession>
<organism evidence="2 3">
    <name type="scientific">Eiseniibacteriota bacterium</name>
    <dbReference type="NCBI Taxonomy" id="2212470"/>
    <lineage>
        <taxon>Bacteria</taxon>
        <taxon>Candidatus Eiseniibacteriota</taxon>
    </lineage>
</organism>
<name>A0A7Y2E9J4_UNCEI</name>
<sequence length="167" mass="18442">DQGVKVPDKEGAYKTASADRADRRAYDGAPPVIPHESFKMACRECHGSEGIYIQDLGYSPPSPHEMTSGMSAESRCQQCHVFQNTTASFKPTTFEGLAQDLGSGSRFWEGSPPTIPHQVFMRENCAACHSGPAAREEIRTTHPERERCQQCHVPQASQNTFSRQGDE</sequence>
<feature type="region of interest" description="Disordered" evidence="1">
    <location>
        <begin position="136"/>
        <end position="167"/>
    </location>
</feature>